<dbReference type="EMBL" id="JAULSY010000037">
    <property type="protein sequence ID" value="KAK0669957.1"/>
    <property type="molecule type" value="Genomic_DNA"/>
</dbReference>
<evidence type="ECO:0000313" key="2">
    <source>
        <dbReference type="Proteomes" id="UP001174997"/>
    </source>
</evidence>
<organism evidence="1 2">
    <name type="scientific">Cercophora samala</name>
    <dbReference type="NCBI Taxonomy" id="330535"/>
    <lineage>
        <taxon>Eukaryota</taxon>
        <taxon>Fungi</taxon>
        <taxon>Dikarya</taxon>
        <taxon>Ascomycota</taxon>
        <taxon>Pezizomycotina</taxon>
        <taxon>Sordariomycetes</taxon>
        <taxon>Sordariomycetidae</taxon>
        <taxon>Sordariales</taxon>
        <taxon>Lasiosphaeriaceae</taxon>
        <taxon>Cercophora</taxon>
    </lineage>
</organism>
<dbReference type="InterPro" id="IPR043504">
    <property type="entry name" value="Peptidase_S1_PA_chymotrypsin"/>
</dbReference>
<dbReference type="SUPFAM" id="SSF50494">
    <property type="entry name" value="Trypsin-like serine proteases"/>
    <property type="match status" value="1"/>
</dbReference>
<dbReference type="Gene3D" id="2.40.10.10">
    <property type="entry name" value="Trypsin-like serine proteases"/>
    <property type="match status" value="2"/>
</dbReference>
<gene>
    <name evidence="1" type="ORF">QBC41DRAFT_390755</name>
</gene>
<dbReference type="InterPro" id="IPR009003">
    <property type="entry name" value="Peptidase_S1_PA"/>
</dbReference>
<sequence>MTKITELTPILEGVSLPLQPSPPLTTKYDFRRILTTTPIRNPTSTLFRRYTLLLSYLLASFPAPDDDNNNNYNDNIPSLSTLATKSHPHHAAELEVQIIQIEKRFDQLSSLLPASISLTNGTSTTTHDITWSSPPPLHTFQDAVKHSLRAKPIDVFFNTQGSSSKQTGLINLRNDFHDGDFKARFRRLWKEIENLQTIIEELLTVSEGTIEIAKGEVGFVPDILCWKLTDKEKLGASAEQEKGGKPLKREVTTEKCKEKHDNIIRIHTLFPPEKEGGRRYHCFTGWLVDNRTVVTVGAAVYNHERGFAQAVEVDIPHWDTYRGAQCGVHWGFFITGDRSFDMGVIRLDREFEEEAEPLKFRSPPYRGENICVTVRGFLGRLDHQWNEMREGTTEVVCDMEDNQRLLDHDVAVAPGSAGSPVMDQGGYAVGMHQSTGPNRDEQLVNKALTFDPFSNRPAAFKVAMDFIEDPVGCMDKVAKLRVKPMRTEQMRNGLCRIQFGGWSKWYKGDI</sequence>
<accession>A0AA39ZFC7</accession>
<dbReference type="Proteomes" id="UP001174997">
    <property type="component" value="Unassembled WGS sequence"/>
</dbReference>
<proteinExistence type="predicted"/>
<name>A0AA39ZFC7_9PEZI</name>
<keyword evidence="2" id="KW-1185">Reference proteome</keyword>
<reference evidence="1" key="1">
    <citation type="submission" date="2023-06" db="EMBL/GenBank/DDBJ databases">
        <title>Genome-scale phylogeny and comparative genomics of the fungal order Sordariales.</title>
        <authorList>
            <consortium name="Lawrence Berkeley National Laboratory"/>
            <person name="Hensen N."/>
            <person name="Bonometti L."/>
            <person name="Westerberg I."/>
            <person name="Brannstrom I.O."/>
            <person name="Guillou S."/>
            <person name="Cros-Aarteil S."/>
            <person name="Calhoun S."/>
            <person name="Haridas S."/>
            <person name="Kuo A."/>
            <person name="Mondo S."/>
            <person name="Pangilinan J."/>
            <person name="Riley R."/>
            <person name="Labutti K."/>
            <person name="Andreopoulos B."/>
            <person name="Lipzen A."/>
            <person name="Chen C."/>
            <person name="Yanf M."/>
            <person name="Daum C."/>
            <person name="Ng V."/>
            <person name="Clum A."/>
            <person name="Steindorff A."/>
            <person name="Ohm R."/>
            <person name="Martin F."/>
            <person name="Silar P."/>
            <person name="Natvig D."/>
            <person name="Lalanne C."/>
            <person name="Gautier V."/>
            <person name="Ament-Velasquez S.L."/>
            <person name="Kruys A."/>
            <person name="Hutchinson M.I."/>
            <person name="Powell A.J."/>
            <person name="Barry K."/>
            <person name="Miller A.N."/>
            <person name="Grigoriev I.V."/>
            <person name="Debuchy R."/>
            <person name="Gladieux P."/>
            <person name="Thoren M.H."/>
            <person name="Johannesson H."/>
        </authorList>
    </citation>
    <scope>NUCLEOTIDE SEQUENCE</scope>
    <source>
        <strain evidence="1">CBS 307.81</strain>
    </source>
</reference>
<dbReference type="Pfam" id="PF13365">
    <property type="entry name" value="Trypsin_2"/>
    <property type="match status" value="1"/>
</dbReference>
<evidence type="ECO:0000313" key="1">
    <source>
        <dbReference type="EMBL" id="KAK0669957.1"/>
    </source>
</evidence>
<comment type="caution">
    <text evidence="1">The sequence shown here is derived from an EMBL/GenBank/DDBJ whole genome shotgun (WGS) entry which is preliminary data.</text>
</comment>
<dbReference type="AlphaFoldDB" id="A0AA39ZFC7"/>
<protein>
    <submittedName>
        <fullName evidence="1">Uncharacterized protein</fullName>
    </submittedName>
</protein>